<dbReference type="PANTHER" id="PTHR48480:SF2">
    <property type="entry name" value="PEPTIDASE D"/>
    <property type="match status" value="1"/>
</dbReference>
<evidence type="ECO:0000256" key="9">
    <source>
        <dbReference type="ARBA" id="ARBA00043990"/>
    </source>
</evidence>
<accession>A0A8C8LNC7</accession>
<evidence type="ECO:0000256" key="1">
    <source>
        <dbReference type="ARBA" id="ARBA00001936"/>
    </source>
</evidence>
<dbReference type="SUPFAM" id="SSF53092">
    <property type="entry name" value="Creatinase/prolidase N-terminal domain"/>
    <property type="match status" value="1"/>
</dbReference>
<dbReference type="Ensembl" id="ENSOTST00005032610.2">
    <property type="protein sequence ID" value="ENSOTSP00005030153.2"/>
    <property type="gene ID" value="ENSOTSG00005014150.2"/>
</dbReference>
<evidence type="ECO:0000256" key="5">
    <source>
        <dbReference type="ARBA" id="ARBA00022801"/>
    </source>
</evidence>
<comment type="similarity">
    <text evidence="9">Belongs to the peptidase M24B family. Eukaryotic-type prolidase subfamily.</text>
</comment>
<dbReference type="SMART" id="SM01011">
    <property type="entry name" value="AMP_N"/>
    <property type="match status" value="1"/>
</dbReference>
<dbReference type="Gene3D" id="3.90.230.10">
    <property type="entry name" value="Creatinase/methionine aminopeptidase superfamily"/>
    <property type="match status" value="1"/>
</dbReference>
<keyword evidence="7" id="KW-0482">Metalloprotease</keyword>
<dbReference type="Pfam" id="PF00557">
    <property type="entry name" value="Peptidase_M24"/>
    <property type="match status" value="1"/>
</dbReference>
<dbReference type="Gene3D" id="3.40.350.10">
    <property type="entry name" value="Creatinase/prolidase N-terminal domain"/>
    <property type="match status" value="1"/>
</dbReference>
<evidence type="ECO:0000256" key="3">
    <source>
        <dbReference type="ARBA" id="ARBA00022670"/>
    </source>
</evidence>
<dbReference type="PANTHER" id="PTHR48480">
    <property type="match status" value="1"/>
</dbReference>
<evidence type="ECO:0000256" key="4">
    <source>
        <dbReference type="ARBA" id="ARBA00022723"/>
    </source>
</evidence>
<dbReference type="GO" id="GO:0070006">
    <property type="term" value="F:metalloaminopeptidase activity"/>
    <property type="evidence" value="ECO:0007669"/>
    <property type="project" value="InterPro"/>
</dbReference>
<proteinExistence type="inferred from homology"/>
<name>A0A8C8LNC7_ONCTS</name>
<dbReference type="Pfam" id="PF05195">
    <property type="entry name" value="AMP_N"/>
    <property type="match status" value="1"/>
</dbReference>
<dbReference type="GO" id="GO:0006508">
    <property type="term" value="P:proteolysis"/>
    <property type="evidence" value="ECO:0007669"/>
    <property type="project" value="UniProtKB-KW"/>
</dbReference>
<evidence type="ECO:0000256" key="6">
    <source>
        <dbReference type="ARBA" id="ARBA00022997"/>
    </source>
</evidence>
<sequence length="392" mass="44239">MLSFLSAALFAENRQRLCQGLKAKDGVAPKSVIVLQAGEQKQRYCTDTYMPFRQESFFHWAFGVTEAECYEAIYVDTGKSILFVPKLPESYATWMGEIHPREYFKEKYTVDENTDSGSICRKASFEGISQFQVNNTLLHPVIVECRLTKTDMELEVLRYTNRISSEAHKEVKSCRTDRHTCVMSLAILFDMGGEYYCYSSDITCSFPVNGKFTPDQKAIYEAVLKSSRAVMAAIKPEMHRLADRVHLEELVKIGILRGSVEDMLKVHMGSDFMPHSLGHLLGIDVGGYPEGIERVNESGLKSFRMGCLVQERMVLTVEPGIYFINHLLDQALANPAQSCFINNEVLTRFRSFGGVRIEDDIAVTASGMELLTCVPRTVEEIEAFMADRGKSF</sequence>
<dbReference type="GeneTree" id="ENSGT00940000153657"/>
<dbReference type="InterPro" id="IPR052433">
    <property type="entry name" value="X-Pro_dipept-like"/>
</dbReference>
<evidence type="ECO:0000256" key="2">
    <source>
        <dbReference type="ARBA" id="ARBA00011738"/>
    </source>
</evidence>
<evidence type="ECO:0000256" key="14">
    <source>
        <dbReference type="ARBA" id="ARBA00044351"/>
    </source>
</evidence>
<comment type="cofactor">
    <cofactor evidence="1">
        <name>Mn(2+)</name>
        <dbReference type="ChEBI" id="CHEBI:29035"/>
    </cofactor>
</comment>
<keyword evidence="18" id="KW-1185">Reference proteome</keyword>
<keyword evidence="3" id="KW-0645">Protease</keyword>
<evidence type="ECO:0000256" key="15">
    <source>
        <dbReference type="ARBA" id="ARBA00048994"/>
    </source>
</evidence>
<evidence type="ECO:0000313" key="17">
    <source>
        <dbReference type="Ensembl" id="ENSOTSP00005030153.2"/>
    </source>
</evidence>
<dbReference type="InterPro" id="IPR000994">
    <property type="entry name" value="Pept_M24"/>
</dbReference>
<dbReference type="GO" id="GO:0030145">
    <property type="term" value="F:manganese ion binding"/>
    <property type="evidence" value="ECO:0007669"/>
    <property type="project" value="InterPro"/>
</dbReference>
<evidence type="ECO:0000256" key="7">
    <source>
        <dbReference type="ARBA" id="ARBA00023049"/>
    </source>
</evidence>
<keyword evidence="8" id="KW-0464">Manganese</keyword>
<organism evidence="17 18">
    <name type="scientific">Oncorhynchus tshawytscha</name>
    <name type="common">Chinook salmon</name>
    <name type="synonym">Salmo tshawytscha</name>
    <dbReference type="NCBI Taxonomy" id="74940"/>
    <lineage>
        <taxon>Eukaryota</taxon>
        <taxon>Metazoa</taxon>
        <taxon>Chordata</taxon>
        <taxon>Craniata</taxon>
        <taxon>Vertebrata</taxon>
        <taxon>Euteleostomi</taxon>
        <taxon>Actinopterygii</taxon>
        <taxon>Neopterygii</taxon>
        <taxon>Teleostei</taxon>
        <taxon>Protacanthopterygii</taxon>
        <taxon>Salmoniformes</taxon>
        <taxon>Salmonidae</taxon>
        <taxon>Salmoninae</taxon>
        <taxon>Oncorhynchus</taxon>
    </lineage>
</organism>
<feature type="domain" description="Aminopeptidase P N-terminal" evidence="16">
    <location>
        <begin position="5"/>
        <end position="146"/>
    </location>
</feature>
<evidence type="ECO:0000256" key="8">
    <source>
        <dbReference type="ARBA" id="ARBA00023211"/>
    </source>
</evidence>
<evidence type="ECO:0000256" key="12">
    <source>
        <dbReference type="ARBA" id="ARBA00044252"/>
    </source>
</evidence>
<dbReference type="InterPro" id="IPR036005">
    <property type="entry name" value="Creatinase/aminopeptidase-like"/>
</dbReference>
<dbReference type="GO" id="GO:0102009">
    <property type="term" value="F:proline dipeptidase activity"/>
    <property type="evidence" value="ECO:0007669"/>
    <property type="project" value="UniProtKB-EC"/>
</dbReference>
<keyword evidence="5" id="KW-0378">Hydrolase</keyword>
<evidence type="ECO:0000256" key="13">
    <source>
        <dbReference type="ARBA" id="ARBA00044284"/>
    </source>
</evidence>
<comment type="catalytic activity">
    <reaction evidence="15">
        <text>Xaa-L-Pro dipeptide + H2O = an L-alpha-amino acid + L-proline</text>
        <dbReference type="Rhea" id="RHEA:76407"/>
        <dbReference type="ChEBI" id="CHEBI:15377"/>
        <dbReference type="ChEBI" id="CHEBI:59869"/>
        <dbReference type="ChEBI" id="CHEBI:60039"/>
        <dbReference type="ChEBI" id="CHEBI:195196"/>
        <dbReference type="EC" id="3.4.13.9"/>
    </reaction>
</comment>
<dbReference type="SUPFAM" id="SSF55920">
    <property type="entry name" value="Creatinase/aminopeptidase"/>
    <property type="match status" value="1"/>
</dbReference>
<dbReference type="Proteomes" id="UP000694402">
    <property type="component" value="Unassembled WGS sequence"/>
</dbReference>
<reference evidence="17" key="1">
    <citation type="submission" date="2025-08" db="UniProtKB">
        <authorList>
            <consortium name="Ensembl"/>
        </authorList>
    </citation>
    <scope>IDENTIFICATION</scope>
</reference>
<dbReference type="InterPro" id="IPR029149">
    <property type="entry name" value="Creatin/AminoP/Spt16_N"/>
</dbReference>
<protein>
    <recommendedName>
        <fullName evidence="11">Xaa-Pro dipeptidase</fullName>
        <ecNumber evidence="10">3.4.13.9</ecNumber>
    </recommendedName>
    <alternativeName>
        <fullName evidence="14">Imidodipeptidase</fullName>
    </alternativeName>
    <alternativeName>
        <fullName evidence="12">Peptidase D</fullName>
    </alternativeName>
    <alternativeName>
        <fullName evidence="13">Proline dipeptidase</fullName>
    </alternativeName>
</protein>
<dbReference type="InterPro" id="IPR007865">
    <property type="entry name" value="Aminopep_P_N"/>
</dbReference>
<comment type="subunit">
    <text evidence="2">Homodimer.</text>
</comment>
<evidence type="ECO:0000259" key="16">
    <source>
        <dbReference type="SMART" id="SM01011"/>
    </source>
</evidence>
<evidence type="ECO:0000313" key="18">
    <source>
        <dbReference type="Proteomes" id="UP000694402"/>
    </source>
</evidence>
<keyword evidence="6" id="KW-0224">Dipeptidase</keyword>
<evidence type="ECO:0000256" key="10">
    <source>
        <dbReference type="ARBA" id="ARBA00044051"/>
    </source>
</evidence>
<keyword evidence="4" id="KW-0479">Metal-binding</keyword>
<dbReference type="AlphaFoldDB" id="A0A8C8LNC7"/>
<evidence type="ECO:0000256" key="11">
    <source>
        <dbReference type="ARBA" id="ARBA00044141"/>
    </source>
</evidence>
<dbReference type="EC" id="3.4.13.9" evidence="10"/>
<reference evidence="17" key="2">
    <citation type="submission" date="2025-09" db="UniProtKB">
        <authorList>
            <consortium name="Ensembl"/>
        </authorList>
    </citation>
    <scope>IDENTIFICATION</scope>
</reference>